<feature type="transmembrane region" description="Helical" evidence="8">
    <location>
        <begin position="321"/>
        <end position="343"/>
    </location>
</feature>
<keyword evidence="5 8" id="KW-1133">Transmembrane helix</keyword>
<dbReference type="EMBL" id="CCKQ01019531">
    <property type="protein sequence ID" value="CDW91550.1"/>
    <property type="molecule type" value="Genomic_DNA"/>
</dbReference>
<feature type="domain" description="Ammonium transporter AmtB-like" evidence="9">
    <location>
        <begin position="31"/>
        <end position="200"/>
    </location>
</feature>
<sequence>MTQNFRFDNYYNKTQIDSLFCEIDDSINTTWILISAIMILQMQIGFALLESGSVRDKNAANVLVKNVIDTMTGALIFYVSGYGLMSEQAGGIIGSGKFMGSNFNNSDYKKWLFSFSFCASCTTLVSGSLAERTYMDTYVIYTMIMTGFIYPISAGWAWGGGWLQNLGYLDFAGSGIVHLIGGTAGFWGTFILGPRIGFFGVSHLDKNLLSDRKISQVKPMNGKKIDEQEIEFTFSTSSELPMQARIRIFKNELKEFEKMSDSIVENMILIYDQNLNKKFQYSSMTNIVIGSLILWISWFFFNGSSGYTITELSEKNLPQKIVMNTLICGTFSGLIVFIFKPYFMRKVSPVSNFNPANIINGMLAGHVTITASCNNVEVYSSICIGILSGFWYILSCWFMVKIKVDDPLDASQIHAFCGFLGVLTVGIFDNDLGVIYTKSFKQLLVQFIGCLALIAWTSACSIPYFYIINKLKRLRVPAIYEIIGLDAMLHEKSDKISFVSDHQTTQMFQTDLDEIDEHTDQNEPIISENEKISVGMSYMDLRMMQAIK</sequence>
<dbReference type="OMA" id="GHIATRY"/>
<accession>A0A078BAG6</accession>
<dbReference type="InterPro" id="IPR024041">
    <property type="entry name" value="NH4_transpt_AmtB-like_dom"/>
</dbReference>
<evidence type="ECO:0000256" key="6">
    <source>
        <dbReference type="ARBA" id="ARBA00023136"/>
    </source>
</evidence>
<keyword evidence="3" id="KW-0813">Transport</keyword>
<feature type="transmembrane region" description="Helical" evidence="8">
    <location>
        <begin position="412"/>
        <end position="428"/>
    </location>
</feature>
<feature type="transmembrane region" description="Helical" evidence="8">
    <location>
        <begin position="443"/>
        <end position="467"/>
    </location>
</feature>
<feature type="transmembrane region" description="Helical" evidence="8">
    <location>
        <begin position="111"/>
        <end position="131"/>
    </location>
</feature>
<dbReference type="Pfam" id="PF00909">
    <property type="entry name" value="Ammonium_transp"/>
    <property type="match status" value="2"/>
</dbReference>
<evidence type="ECO:0000259" key="9">
    <source>
        <dbReference type="Pfam" id="PF00909"/>
    </source>
</evidence>
<organism evidence="10 11">
    <name type="scientific">Stylonychia lemnae</name>
    <name type="common">Ciliate</name>
    <dbReference type="NCBI Taxonomy" id="5949"/>
    <lineage>
        <taxon>Eukaryota</taxon>
        <taxon>Sar</taxon>
        <taxon>Alveolata</taxon>
        <taxon>Ciliophora</taxon>
        <taxon>Intramacronucleata</taxon>
        <taxon>Spirotrichea</taxon>
        <taxon>Stichotrichia</taxon>
        <taxon>Sporadotrichida</taxon>
        <taxon>Oxytrichidae</taxon>
        <taxon>Stylonychinae</taxon>
        <taxon>Stylonychia</taxon>
    </lineage>
</organism>
<protein>
    <submittedName>
        <fullName evidence="10">Ammonium transporter</fullName>
    </submittedName>
</protein>
<feature type="transmembrane region" description="Helical" evidence="8">
    <location>
        <begin position="171"/>
        <end position="192"/>
    </location>
</feature>
<proteinExistence type="inferred from homology"/>
<evidence type="ECO:0000256" key="4">
    <source>
        <dbReference type="ARBA" id="ARBA00022692"/>
    </source>
</evidence>
<dbReference type="GO" id="GO:0008519">
    <property type="term" value="F:ammonium channel activity"/>
    <property type="evidence" value="ECO:0007669"/>
    <property type="project" value="InterPro"/>
</dbReference>
<evidence type="ECO:0000313" key="10">
    <source>
        <dbReference type="EMBL" id="CDW91550.1"/>
    </source>
</evidence>
<evidence type="ECO:0000256" key="8">
    <source>
        <dbReference type="SAM" id="Phobius"/>
    </source>
</evidence>
<feature type="transmembrane region" description="Helical" evidence="8">
    <location>
        <begin position="62"/>
        <end position="80"/>
    </location>
</feature>
<feature type="transmembrane region" description="Helical" evidence="8">
    <location>
        <begin position="138"/>
        <end position="159"/>
    </location>
</feature>
<feature type="transmembrane region" description="Helical" evidence="8">
    <location>
        <begin position="30"/>
        <end position="50"/>
    </location>
</feature>
<feature type="transmembrane region" description="Helical" evidence="8">
    <location>
        <begin position="355"/>
        <end position="372"/>
    </location>
</feature>
<dbReference type="PANTHER" id="PTHR11730:SF6">
    <property type="entry name" value="AMMONIUM TRANSPORTER"/>
    <property type="match status" value="1"/>
</dbReference>
<comment type="similarity">
    <text evidence="2">Belongs to the ammonia transporter channel (TC 1.A.11.2) family.</text>
</comment>
<feature type="transmembrane region" description="Helical" evidence="8">
    <location>
        <begin position="283"/>
        <end position="301"/>
    </location>
</feature>
<dbReference type="OrthoDB" id="534912at2759"/>
<gene>
    <name evidence="10" type="primary">Contig19114.g20268</name>
    <name evidence="10" type="ORF">STYLEM_20706</name>
</gene>
<dbReference type="SUPFAM" id="SSF111352">
    <property type="entry name" value="Ammonium transporter"/>
    <property type="match status" value="2"/>
</dbReference>
<dbReference type="GO" id="GO:0097272">
    <property type="term" value="P:ammonium homeostasis"/>
    <property type="evidence" value="ECO:0007669"/>
    <property type="project" value="TreeGrafter"/>
</dbReference>
<dbReference type="InterPro" id="IPR029020">
    <property type="entry name" value="Ammonium/urea_transptr"/>
</dbReference>
<keyword evidence="6 8" id="KW-0472">Membrane</keyword>
<evidence type="ECO:0000256" key="5">
    <source>
        <dbReference type="ARBA" id="ARBA00022989"/>
    </source>
</evidence>
<feature type="transmembrane region" description="Helical" evidence="8">
    <location>
        <begin position="378"/>
        <end position="400"/>
    </location>
</feature>
<evidence type="ECO:0000256" key="7">
    <source>
        <dbReference type="ARBA" id="ARBA00023177"/>
    </source>
</evidence>
<name>A0A078BAG6_STYLE</name>
<keyword evidence="7" id="KW-0924">Ammonia transport</keyword>
<keyword evidence="4 8" id="KW-0812">Transmembrane</keyword>
<evidence type="ECO:0000256" key="1">
    <source>
        <dbReference type="ARBA" id="ARBA00004141"/>
    </source>
</evidence>
<dbReference type="InterPro" id="IPR018047">
    <property type="entry name" value="Ammonium_transpt_CS"/>
</dbReference>
<feature type="domain" description="Ammonium transporter AmtB-like" evidence="9">
    <location>
        <begin position="276"/>
        <end position="493"/>
    </location>
</feature>
<evidence type="ECO:0000313" key="11">
    <source>
        <dbReference type="Proteomes" id="UP000039865"/>
    </source>
</evidence>
<reference evidence="10 11" key="1">
    <citation type="submission" date="2014-06" db="EMBL/GenBank/DDBJ databases">
        <authorList>
            <person name="Swart Estienne"/>
        </authorList>
    </citation>
    <scope>NUCLEOTIDE SEQUENCE [LARGE SCALE GENOMIC DNA]</scope>
    <source>
        <strain evidence="10 11">130c</strain>
    </source>
</reference>
<dbReference type="Proteomes" id="UP000039865">
    <property type="component" value="Unassembled WGS sequence"/>
</dbReference>
<evidence type="ECO:0000256" key="2">
    <source>
        <dbReference type="ARBA" id="ARBA00005887"/>
    </source>
</evidence>
<dbReference type="GO" id="GO:0005886">
    <property type="term" value="C:plasma membrane"/>
    <property type="evidence" value="ECO:0007669"/>
    <property type="project" value="TreeGrafter"/>
</dbReference>
<evidence type="ECO:0000256" key="3">
    <source>
        <dbReference type="ARBA" id="ARBA00022448"/>
    </source>
</evidence>
<dbReference type="PROSITE" id="PS01219">
    <property type="entry name" value="AMMONIUM_TRANSP"/>
    <property type="match status" value="1"/>
</dbReference>
<dbReference type="Gene3D" id="1.10.3430.10">
    <property type="entry name" value="Ammonium transporter AmtB like domains"/>
    <property type="match status" value="1"/>
</dbReference>
<dbReference type="InParanoid" id="A0A078BAG6"/>
<dbReference type="AlphaFoldDB" id="A0A078BAG6"/>
<comment type="subcellular location">
    <subcellularLocation>
        <location evidence="1">Membrane</location>
        <topology evidence="1">Multi-pass membrane protein</topology>
    </subcellularLocation>
</comment>
<dbReference type="PANTHER" id="PTHR11730">
    <property type="entry name" value="AMMONIUM TRANSPORTER"/>
    <property type="match status" value="1"/>
</dbReference>
<keyword evidence="11" id="KW-1185">Reference proteome</keyword>